<evidence type="ECO:0000256" key="5">
    <source>
        <dbReference type="ARBA" id="ARBA00022801"/>
    </source>
</evidence>
<dbReference type="FunFam" id="1.10.530.10:FF:000052">
    <property type="entry name" value="Endochitinase PR4"/>
    <property type="match status" value="1"/>
</dbReference>
<evidence type="ECO:0000256" key="7">
    <source>
        <dbReference type="ARBA" id="ARBA00023024"/>
    </source>
</evidence>
<dbReference type="InterPro" id="IPR023346">
    <property type="entry name" value="Lysozyme-like_dom_sf"/>
</dbReference>
<dbReference type="PROSITE" id="PS50941">
    <property type="entry name" value="CHIT_BIND_I_2"/>
    <property type="match status" value="1"/>
</dbReference>
<feature type="chain" id="PRO_5016369499" description="chitinase" evidence="15">
    <location>
        <begin position="30"/>
        <end position="283"/>
    </location>
</feature>
<dbReference type="Gene3D" id="3.30.60.10">
    <property type="entry name" value="Endochitinase-like"/>
    <property type="match status" value="1"/>
</dbReference>
<feature type="disulfide bond" evidence="13">
    <location>
        <begin position="251"/>
        <end position="283"/>
    </location>
</feature>
<evidence type="ECO:0000259" key="16">
    <source>
        <dbReference type="PROSITE" id="PS50941"/>
    </source>
</evidence>
<dbReference type="PIRSF" id="PIRSF001060">
    <property type="entry name" value="Endochitinase"/>
    <property type="match status" value="1"/>
</dbReference>
<dbReference type="Gene3D" id="3.30.20.10">
    <property type="entry name" value="Endochitinase, domain 2"/>
    <property type="match status" value="1"/>
</dbReference>
<accession>A0A314YAM0</accession>
<dbReference type="InterPro" id="IPR000726">
    <property type="entry name" value="Glyco_hydro_19_cat"/>
</dbReference>
<keyword evidence="7" id="KW-0146">Chitin degradation</keyword>
<dbReference type="GO" id="GO:0008061">
    <property type="term" value="F:chitin binding"/>
    <property type="evidence" value="ECO:0007669"/>
    <property type="project" value="UniProtKB-UniRule"/>
</dbReference>
<dbReference type="SUPFAM" id="SSF53955">
    <property type="entry name" value="Lysozyme-like"/>
    <property type="match status" value="1"/>
</dbReference>
<dbReference type="GO" id="GO:0006952">
    <property type="term" value="P:defense response"/>
    <property type="evidence" value="ECO:0007669"/>
    <property type="project" value="UniProtKB-KW"/>
</dbReference>
<dbReference type="STRING" id="2094558.A0A314YAM0"/>
<dbReference type="GO" id="GO:0016998">
    <property type="term" value="P:cell wall macromolecule catabolic process"/>
    <property type="evidence" value="ECO:0007669"/>
    <property type="project" value="InterPro"/>
</dbReference>
<dbReference type="InterPro" id="IPR018371">
    <property type="entry name" value="Chitin-binding_1_CS"/>
</dbReference>
<dbReference type="CDD" id="cd00325">
    <property type="entry name" value="chitinase_GH19"/>
    <property type="match status" value="1"/>
</dbReference>
<keyword evidence="6" id="KW-0611">Plant defense</keyword>
<dbReference type="Gene3D" id="1.10.530.10">
    <property type="match status" value="1"/>
</dbReference>
<dbReference type="InterPro" id="IPR016283">
    <property type="entry name" value="Glyco_hydro_19"/>
</dbReference>
<feature type="domain" description="Chitin-binding type-1" evidence="16">
    <location>
        <begin position="29"/>
        <end position="64"/>
    </location>
</feature>
<evidence type="ECO:0000256" key="1">
    <source>
        <dbReference type="ARBA" id="ARBA00000822"/>
    </source>
</evidence>
<proteinExistence type="predicted"/>
<dbReference type="Pfam" id="PF00182">
    <property type="entry name" value="Glyco_hydro_19"/>
    <property type="match status" value="2"/>
</dbReference>
<dbReference type="PANTHER" id="PTHR22595">
    <property type="entry name" value="CHITINASE-RELATED"/>
    <property type="match status" value="1"/>
</dbReference>
<dbReference type="PROSITE" id="PS00026">
    <property type="entry name" value="CHIT_BIND_I_1"/>
    <property type="match status" value="1"/>
</dbReference>
<keyword evidence="8 13" id="KW-1015">Disulfide bond</keyword>
<comment type="caution">
    <text evidence="17">The sequence shown here is derived from an EMBL/GenBank/DDBJ whole genome shotgun (WGS) entry which is preliminary data.</text>
</comment>
<comment type="catalytic activity">
    <reaction evidence="1">
        <text>Random endo-hydrolysis of N-acetyl-beta-D-glucosaminide (1-&gt;4)-beta-linkages in chitin and chitodextrins.</text>
        <dbReference type="EC" id="3.2.1.14"/>
    </reaction>
</comment>
<evidence type="ECO:0000256" key="8">
    <source>
        <dbReference type="ARBA" id="ARBA00023157"/>
    </source>
</evidence>
<feature type="signal peptide" evidence="15">
    <location>
        <begin position="1"/>
        <end position="29"/>
    </location>
</feature>
<keyword evidence="3 14" id="KW-0147">Chitin-binding</keyword>
<dbReference type="EC" id="3.2.1.14" evidence="2"/>
<dbReference type="CDD" id="cd00035">
    <property type="entry name" value="ChtBD1"/>
    <property type="match status" value="1"/>
</dbReference>
<dbReference type="FunFam" id="3.30.20.10:FF:000001">
    <property type="entry name" value="Endochitinase (Chitinase)"/>
    <property type="match status" value="1"/>
</dbReference>
<evidence type="ECO:0000313" key="17">
    <source>
        <dbReference type="EMBL" id="PQQ01074.1"/>
    </source>
</evidence>
<feature type="active site" description="Proton donor" evidence="12">
    <location>
        <position position="147"/>
    </location>
</feature>
<dbReference type="PROSITE" id="PS00774">
    <property type="entry name" value="CHITINASE_19_2"/>
    <property type="match status" value="1"/>
</dbReference>
<feature type="disulfide bond" evidence="13 14">
    <location>
        <begin position="39"/>
        <end position="53"/>
    </location>
</feature>
<comment type="caution">
    <text evidence="14">Lacks conserved residue(s) required for the propagation of feature annotation.</text>
</comment>
<evidence type="ECO:0000256" key="11">
    <source>
        <dbReference type="ARBA" id="ARBA00023326"/>
    </source>
</evidence>
<evidence type="ECO:0000256" key="3">
    <source>
        <dbReference type="ARBA" id="ARBA00022669"/>
    </source>
</evidence>
<feature type="disulfide bond" evidence="13">
    <location>
        <begin position="103"/>
        <end position="152"/>
    </location>
</feature>
<evidence type="ECO:0000313" key="18">
    <source>
        <dbReference type="Proteomes" id="UP000250321"/>
    </source>
</evidence>
<reference evidence="17 18" key="1">
    <citation type="submission" date="2018-02" db="EMBL/GenBank/DDBJ databases">
        <title>Draft genome of wild Prunus yedoensis var. nudiflora.</title>
        <authorList>
            <person name="Baek S."/>
            <person name="Kim J.-H."/>
            <person name="Choi K."/>
            <person name="Kim G.-B."/>
            <person name="Cho A."/>
            <person name="Jang H."/>
            <person name="Shin C.-H."/>
            <person name="Yu H.-J."/>
            <person name="Mun J.-H."/>
        </authorList>
    </citation>
    <scope>NUCLEOTIDE SEQUENCE [LARGE SCALE GENOMIC DNA]</scope>
    <source>
        <strain evidence="18">cv. Jeju island</strain>
        <tissue evidence="17">Leaf</tissue>
    </source>
</reference>
<evidence type="ECO:0000256" key="12">
    <source>
        <dbReference type="PIRSR" id="PIRSR001060-1"/>
    </source>
</evidence>
<protein>
    <recommendedName>
        <fullName evidence="2">chitinase</fullName>
        <ecNumber evidence="2">3.2.1.14</ecNumber>
    </recommendedName>
</protein>
<evidence type="ECO:0000256" key="10">
    <source>
        <dbReference type="ARBA" id="ARBA00023295"/>
    </source>
</evidence>
<dbReference type="InterPro" id="IPR036861">
    <property type="entry name" value="Endochitinase-like_sf"/>
</dbReference>
<evidence type="ECO:0000256" key="4">
    <source>
        <dbReference type="ARBA" id="ARBA00022729"/>
    </source>
</evidence>
<organism evidence="17 18">
    <name type="scientific">Prunus yedoensis var. nudiflora</name>
    <dbReference type="NCBI Taxonomy" id="2094558"/>
    <lineage>
        <taxon>Eukaryota</taxon>
        <taxon>Viridiplantae</taxon>
        <taxon>Streptophyta</taxon>
        <taxon>Embryophyta</taxon>
        <taxon>Tracheophyta</taxon>
        <taxon>Spermatophyta</taxon>
        <taxon>Magnoliopsida</taxon>
        <taxon>eudicotyledons</taxon>
        <taxon>Gunneridae</taxon>
        <taxon>Pentapetalae</taxon>
        <taxon>rosids</taxon>
        <taxon>fabids</taxon>
        <taxon>Rosales</taxon>
        <taxon>Rosaceae</taxon>
        <taxon>Amygdaloideae</taxon>
        <taxon>Amygdaleae</taxon>
        <taxon>Prunus</taxon>
    </lineage>
</organism>
<evidence type="ECO:0000256" key="9">
    <source>
        <dbReference type="ARBA" id="ARBA00023277"/>
    </source>
</evidence>
<keyword evidence="5" id="KW-0378">Hydrolase</keyword>
<dbReference type="Pfam" id="PF00187">
    <property type="entry name" value="Chitin_bind_1"/>
    <property type="match status" value="1"/>
</dbReference>
<keyword evidence="10" id="KW-0326">Glycosidase</keyword>
<dbReference type="EMBL" id="PJQY01001605">
    <property type="protein sequence ID" value="PQQ01074.1"/>
    <property type="molecule type" value="Genomic_DNA"/>
</dbReference>
<evidence type="ECO:0000256" key="15">
    <source>
        <dbReference type="SAM" id="SignalP"/>
    </source>
</evidence>
<dbReference type="SMART" id="SM00270">
    <property type="entry name" value="ChtBD1"/>
    <property type="match status" value="1"/>
</dbReference>
<evidence type="ECO:0000256" key="13">
    <source>
        <dbReference type="PIRSR" id="PIRSR001060-2"/>
    </source>
</evidence>
<name>A0A314YAM0_PRUYE</name>
<dbReference type="GO" id="GO:0000272">
    <property type="term" value="P:polysaccharide catabolic process"/>
    <property type="evidence" value="ECO:0007669"/>
    <property type="project" value="UniProtKB-KW"/>
</dbReference>
<dbReference type="OrthoDB" id="5985073at2759"/>
<feature type="disulfide bond" evidence="13">
    <location>
        <begin position="165"/>
        <end position="173"/>
    </location>
</feature>
<keyword evidence="9" id="KW-0119">Carbohydrate metabolism</keyword>
<keyword evidence="11" id="KW-0624">Polysaccharide degradation</keyword>
<feature type="disulfide bond" evidence="13 14">
    <location>
        <begin position="34"/>
        <end position="46"/>
    </location>
</feature>
<dbReference type="GO" id="GO:0008843">
    <property type="term" value="F:endochitinase activity"/>
    <property type="evidence" value="ECO:0007669"/>
    <property type="project" value="UniProtKB-EC"/>
</dbReference>
<keyword evidence="18" id="KW-1185">Reference proteome</keyword>
<dbReference type="PANTHER" id="PTHR22595:SF197">
    <property type="entry name" value="CHITINASE FAMILY PROTEIN"/>
    <property type="match status" value="1"/>
</dbReference>
<dbReference type="GO" id="GO:0006032">
    <property type="term" value="P:chitin catabolic process"/>
    <property type="evidence" value="ECO:0007669"/>
    <property type="project" value="UniProtKB-KW"/>
</dbReference>
<evidence type="ECO:0000256" key="2">
    <source>
        <dbReference type="ARBA" id="ARBA00012729"/>
    </source>
</evidence>
<dbReference type="Proteomes" id="UP000250321">
    <property type="component" value="Unassembled WGS sequence"/>
</dbReference>
<gene>
    <name evidence="17" type="ORF">Pyn_27586</name>
</gene>
<dbReference type="AlphaFoldDB" id="A0A314YAM0"/>
<keyword evidence="4 15" id="KW-0732">Signal</keyword>
<evidence type="ECO:0000256" key="14">
    <source>
        <dbReference type="PROSITE-ProRule" id="PRU00261"/>
    </source>
</evidence>
<dbReference type="SUPFAM" id="SSF57016">
    <property type="entry name" value="Plant lectins/antimicrobial peptides"/>
    <property type="match status" value="1"/>
</dbReference>
<dbReference type="InterPro" id="IPR001002">
    <property type="entry name" value="Chitin-bd_1"/>
</dbReference>
<evidence type="ECO:0000256" key="6">
    <source>
        <dbReference type="ARBA" id="ARBA00022821"/>
    </source>
</evidence>
<sequence length="283" mass="30320">MAFYNTTKHLLSLTALVFVAGALLKNVTAQNCGCAPELCCSQYGYCGSGEDYCGPGCQQGPCTGGGGGTPTTPSTNGGGGSSVADIVTQEFFNGIINQAPSNCAGKNFYSRDGFINAVNSYSDLGRRGSVDESKREIAAFFAHATHETGYFCFIEEKEETRETYCEARADYPCNPNKQYYGRGPLQITWNYNYGPAGNSIGLDLLNSPETVASDAAVAFKAAIWYWVENVRPVLSQGFGATTRAINGDKECDGKRPDLVQARASLYQSYCSQLNVDPGTNLSC</sequence>